<gene>
    <name evidence="9 14" type="primary">rho</name>
    <name evidence="14" type="ORF">ISP14_05780</name>
</gene>
<feature type="binding site" evidence="9">
    <location>
        <begin position="336"/>
        <end position="341"/>
    </location>
    <ligand>
        <name>ATP</name>
        <dbReference type="ChEBI" id="CHEBI:30616"/>
    </ligand>
</feature>
<evidence type="ECO:0000256" key="8">
    <source>
        <dbReference type="ARBA" id="ARBA00023163"/>
    </source>
</evidence>
<comment type="function">
    <text evidence="9">Facilitates transcription termination by a mechanism that involves Rho binding to the nascent RNA, activation of Rho's RNA-dependent ATPase activity, and release of the mRNA from the DNA template.</text>
</comment>
<proteinExistence type="inferred from homology"/>
<keyword evidence="6 9" id="KW-0694">RNA-binding</keyword>
<dbReference type="CDD" id="cd01128">
    <property type="entry name" value="rho_factor_C"/>
    <property type="match status" value="1"/>
</dbReference>
<sequence>MSDTDSTTPNDAGGAESSPESRPRAPRRQSSRGAKPAAGETAAETSAAPAAPPAPSFEAPAPTAPAAPAGESSAPAAEAREPGQPQNPQGQGQNNGNRNDREGRGRRRRHERNQQRQQGSGGGGGGGNPNPRHNNPHGLPVDDDNADPGSDDRLINLTELKRMKAPQLLAFAESLGIREGVARARRQDVIFSILKAHARSGGGIWAEGVLEILQDGFGFLRSADESYLAGPDDIYVSPSQIRRFNLRTGDYITGRVRHPKEGERYFAMLRVDDINGDPPEASKNKMLFENLTPLFPRKAFKLERGNGSSEDITGRILDLVAPIGRGQRGLIVSQPKSGKTMMLQNIAQAIQYNHPDAHLIILLVDERPEEVTEIARTVRAEVISSTFDEPAVRHVQVAEMVIERAKRLVEHKRDVIILLDSITRLARAYNTVVPSSGKVLTGGVDANALQRPKRFFGAARNVEEGGSLTIIATALIDTGSKMDEVIYEEFKGTGNMEVHLSRRISEKRVYPAIDINRSGTRREDLLIEPDMLAKIWILRKLLHPMDELAAMEFMLDKMKNTKSNDEFFNSMKR</sequence>
<dbReference type="NCBIfam" id="NF006886">
    <property type="entry name" value="PRK09376.1"/>
    <property type="match status" value="1"/>
</dbReference>
<keyword evidence="8 9" id="KW-0804">Transcription</keyword>
<feature type="region of interest" description="RNA-binding 2" evidence="9">
    <location>
        <begin position="439"/>
        <end position="443"/>
    </location>
</feature>
<dbReference type="Gene3D" id="1.10.720.10">
    <property type="match status" value="1"/>
</dbReference>
<keyword evidence="5 9" id="KW-0067">ATP-binding</keyword>
<evidence type="ECO:0000256" key="9">
    <source>
        <dbReference type="HAMAP-Rule" id="MF_01884"/>
    </source>
</evidence>
<evidence type="ECO:0000259" key="13">
    <source>
        <dbReference type="PROSITE" id="PS51856"/>
    </source>
</evidence>
<feature type="binding site" evidence="9">
    <location>
        <begin position="324"/>
        <end position="329"/>
    </location>
    <ligand>
        <name>ATP</name>
        <dbReference type="ChEBI" id="CHEBI:30616"/>
    </ligand>
</feature>
<keyword evidence="7 9" id="KW-0805">Transcription regulation</keyword>
<dbReference type="Gene3D" id="2.40.50.140">
    <property type="entry name" value="Nucleic acid-binding proteins"/>
    <property type="match status" value="1"/>
</dbReference>
<dbReference type="EMBL" id="JADIKL010000002">
    <property type="protein sequence ID" value="MFK2930300.1"/>
    <property type="molecule type" value="Genomic_DNA"/>
</dbReference>
<evidence type="ECO:0000256" key="1">
    <source>
        <dbReference type="ARBA" id="ARBA00022472"/>
    </source>
</evidence>
<dbReference type="InterPro" id="IPR041703">
    <property type="entry name" value="Rho_factor_ATP-bd"/>
</dbReference>
<feature type="domain" description="Rho RNA-BD" evidence="13">
    <location>
        <begin position="203"/>
        <end position="278"/>
    </location>
</feature>
<dbReference type="SUPFAM" id="SSF68912">
    <property type="entry name" value="Rho N-terminal domain-like"/>
    <property type="match status" value="1"/>
</dbReference>
<dbReference type="Proteomes" id="UP001620397">
    <property type="component" value="Unassembled WGS sequence"/>
</dbReference>
<name>A0ABW8KED9_9GAMM</name>
<keyword evidence="2 9" id="KW-0547">Nucleotide-binding</keyword>
<feature type="binding site" evidence="9">
    <location>
        <position position="367"/>
    </location>
    <ligand>
        <name>ATP</name>
        <dbReference type="ChEBI" id="CHEBI:30616"/>
    </ligand>
</feature>
<dbReference type="SUPFAM" id="SSF52540">
    <property type="entry name" value="P-loop containing nucleoside triphosphate hydrolases"/>
    <property type="match status" value="1"/>
</dbReference>
<evidence type="ECO:0000256" key="5">
    <source>
        <dbReference type="ARBA" id="ARBA00022840"/>
    </source>
</evidence>
<accession>A0ABW8KED9</accession>
<dbReference type="InterPro" id="IPR011129">
    <property type="entry name" value="CSD"/>
</dbReference>
<dbReference type="InterPro" id="IPR011113">
    <property type="entry name" value="Rho_RNA-bd"/>
</dbReference>
<evidence type="ECO:0000313" key="15">
    <source>
        <dbReference type="Proteomes" id="UP001620397"/>
    </source>
</evidence>
<dbReference type="InterPro" id="IPR012340">
    <property type="entry name" value="NA-bd_OB-fold"/>
</dbReference>
<feature type="region of interest" description="RNA-binding 1" evidence="9">
    <location>
        <begin position="233"/>
        <end position="235"/>
    </location>
</feature>
<evidence type="ECO:0000256" key="4">
    <source>
        <dbReference type="ARBA" id="ARBA00022806"/>
    </source>
</evidence>
<evidence type="ECO:0000256" key="10">
    <source>
        <dbReference type="NCBIfam" id="TIGR00767"/>
    </source>
</evidence>
<dbReference type="InterPro" id="IPR000194">
    <property type="entry name" value="ATPase_F1/V1/A1_a/bsu_nucl-bd"/>
</dbReference>
<feature type="region of interest" description="RNA-binding 1" evidence="9">
    <location>
        <begin position="216"/>
        <end position="221"/>
    </location>
</feature>
<comment type="caution">
    <text evidence="14">The sequence shown here is derived from an EMBL/GenBank/DDBJ whole genome shotgun (WGS) entry which is preliminary data.</text>
</comment>
<dbReference type="SMART" id="SM00382">
    <property type="entry name" value="AAA"/>
    <property type="match status" value="1"/>
</dbReference>
<dbReference type="PANTHER" id="PTHR46425:SF1">
    <property type="entry name" value="TRANSCRIPTION TERMINATION FACTOR RHO"/>
    <property type="match status" value="1"/>
</dbReference>
<dbReference type="Pfam" id="PF07497">
    <property type="entry name" value="Rho_RNA_bind"/>
    <property type="match status" value="1"/>
</dbReference>
<dbReference type="HAMAP" id="MF_01884">
    <property type="entry name" value="Rho"/>
    <property type="match status" value="1"/>
</dbReference>
<evidence type="ECO:0000256" key="7">
    <source>
        <dbReference type="ARBA" id="ARBA00023015"/>
    </source>
</evidence>
<feature type="region of interest" description="RNA-binding 1" evidence="9">
    <location>
        <begin position="263"/>
        <end position="265"/>
    </location>
</feature>
<comment type="similarity">
    <text evidence="9 11">Belongs to the Rho family.</text>
</comment>
<evidence type="ECO:0000256" key="12">
    <source>
        <dbReference type="SAM" id="MobiDB-lite"/>
    </source>
</evidence>
<feature type="compositionally biased region" description="Polar residues" evidence="12">
    <location>
        <begin position="1"/>
        <end position="10"/>
    </location>
</feature>
<dbReference type="Pfam" id="PF00006">
    <property type="entry name" value="ATP-synt_ab"/>
    <property type="match status" value="1"/>
</dbReference>
<keyword evidence="4 9" id="KW-0347">Helicase</keyword>
<feature type="site" description="RNA-binding 2" evidence="9">
    <location>
        <position position="481"/>
    </location>
</feature>
<dbReference type="InterPro" id="IPR003593">
    <property type="entry name" value="AAA+_ATPase"/>
</dbReference>
<protein>
    <recommendedName>
        <fullName evidence="9 10">Transcription termination factor Rho</fullName>
        <ecNumber evidence="9 10">3.6.4.-</ecNumber>
    </recommendedName>
    <alternativeName>
        <fullName evidence="9">ATP-dependent helicase Rho</fullName>
    </alternativeName>
</protein>
<feature type="compositionally biased region" description="Low complexity" evidence="12">
    <location>
        <begin position="56"/>
        <end position="97"/>
    </location>
</feature>
<dbReference type="NCBIfam" id="TIGR00767">
    <property type="entry name" value="rho"/>
    <property type="match status" value="1"/>
</dbReference>
<comment type="subunit">
    <text evidence="9">Homohexamer. The homohexamer assembles into an open ring structure.</text>
</comment>
<dbReference type="InterPro" id="IPR036269">
    <property type="entry name" value="Rho_N_sf"/>
</dbReference>
<feature type="compositionally biased region" description="Low complexity" evidence="12">
    <location>
        <begin position="129"/>
        <end position="138"/>
    </location>
</feature>
<evidence type="ECO:0000256" key="2">
    <source>
        <dbReference type="ARBA" id="ARBA00022741"/>
    </source>
</evidence>
<organism evidence="14 15">
    <name type="scientific">Dyella agri</name>
    <dbReference type="NCBI Taxonomy" id="1926869"/>
    <lineage>
        <taxon>Bacteria</taxon>
        <taxon>Pseudomonadati</taxon>
        <taxon>Pseudomonadota</taxon>
        <taxon>Gammaproteobacteria</taxon>
        <taxon>Lysobacterales</taxon>
        <taxon>Rhodanobacteraceae</taxon>
        <taxon>Dyella</taxon>
    </lineage>
</organism>
<dbReference type="RefSeq" id="WP_404537037.1">
    <property type="nucleotide sequence ID" value="NZ_JADIKL010000002.1"/>
</dbReference>
<evidence type="ECO:0000256" key="11">
    <source>
        <dbReference type="PROSITE-ProRule" id="PRU01203"/>
    </source>
</evidence>
<dbReference type="SMART" id="SM00959">
    <property type="entry name" value="Rho_N"/>
    <property type="match status" value="1"/>
</dbReference>
<dbReference type="CDD" id="cd04459">
    <property type="entry name" value="Rho_CSD"/>
    <property type="match status" value="1"/>
</dbReference>
<dbReference type="Gene3D" id="3.40.50.300">
    <property type="entry name" value="P-loop containing nucleotide triphosphate hydrolases"/>
    <property type="match status" value="1"/>
</dbReference>
<dbReference type="PANTHER" id="PTHR46425">
    <property type="entry name" value="TRANSCRIPTION TERMINATION FACTOR RHO"/>
    <property type="match status" value="1"/>
</dbReference>
<evidence type="ECO:0000256" key="3">
    <source>
        <dbReference type="ARBA" id="ARBA00022801"/>
    </source>
</evidence>
<dbReference type="PROSITE" id="PS51856">
    <property type="entry name" value="RHO_RNA_BD"/>
    <property type="match status" value="1"/>
</dbReference>
<keyword evidence="1 9" id="KW-0806">Transcription termination</keyword>
<reference evidence="14 15" key="1">
    <citation type="submission" date="2020-10" db="EMBL/GenBank/DDBJ databases">
        <title>Phylogeny of dyella-like bacteria.</title>
        <authorList>
            <person name="Fu J."/>
        </authorList>
    </citation>
    <scope>NUCLEOTIDE SEQUENCE [LARGE SCALE GENOMIC DNA]</scope>
    <source>
        <strain evidence="14 15">DKC-1</strain>
    </source>
</reference>
<dbReference type="Pfam" id="PF07498">
    <property type="entry name" value="Rho_N"/>
    <property type="match status" value="1"/>
</dbReference>
<evidence type="ECO:0000313" key="14">
    <source>
        <dbReference type="EMBL" id="MFK2930300.1"/>
    </source>
</evidence>
<dbReference type="SUPFAM" id="SSF50249">
    <property type="entry name" value="Nucleic acid-binding proteins"/>
    <property type="match status" value="1"/>
</dbReference>
<feature type="compositionally biased region" description="Gly residues" evidence="12">
    <location>
        <begin position="119"/>
        <end position="128"/>
    </location>
</feature>
<dbReference type="InterPro" id="IPR011112">
    <property type="entry name" value="Rho-like_N"/>
</dbReference>
<dbReference type="SMART" id="SM00357">
    <property type="entry name" value="CSP"/>
    <property type="match status" value="1"/>
</dbReference>
<feature type="region of interest" description="Disordered" evidence="12">
    <location>
        <begin position="1"/>
        <end position="152"/>
    </location>
</feature>
<keyword evidence="15" id="KW-1185">Reference proteome</keyword>
<feature type="compositionally biased region" description="Low complexity" evidence="12">
    <location>
        <begin position="36"/>
        <end position="49"/>
    </location>
</feature>
<dbReference type="InterPro" id="IPR027417">
    <property type="entry name" value="P-loop_NTPase"/>
</dbReference>
<evidence type="ECO:0000256" key="6">
    <source>
        <dbReference type="ARBA" id="ARBA00022884"/>
    </source>
</evidence>
<dbReference type="InterPro" id="IPR004665">
    <property type="entry name" value="Term_rho"/>
</dbReference>
<dbReference type="EC" id="3.6.4.-" evidence="9 10"/>
<keyword evidence="3 9" id="KW-0378">Hydrolase</keyword>